<name>A0A1H4DHM5_9GAMM</name>
<dbReference type="GO" id="GO:0000103">
    <property type="term" value="P:sulfate assimilation"/>
    <property type="evidence" value="ECO:0007669"/>
    <property type="project" value="InterPro"/>
</dbReference>
<keyword evidence="8 11" id="KW-0764">Sulfate transport</keyword>
<dbReference type="Pfam" id="PF07264">
    <property type="entry name" value="EI24"/>
    <property type="match status" value="1"/>
</dbReference>
<evidence type="ECO:0000256" key="6">
    <source>
        <dbReference type="ARBA" id="ARBA00022692"/>
    </source>
</evidence>
<feature type="transmembrane region" description="Helical" evidence="11">
    <location>
        <begin position="27"/>
        <end position="47"/>
    </location>
</feature>
<evidence type="ECO:0000256" key="8">
    <source>
        <dbReference type="ARBA" id="ARBA00023032"/>
    </source>
</evidence>
<keyword evidence="2 11" id="KW-0813">Transport</keyword>
<dbReference type="RefSeq" id="WP_091826090.1">
    <property type="nucleotide sequence ID" value="NZ_FNRJ01000006.1"/>
</dbReference>
<comment type="function">
    <text evidence="11">High affinity, high specificity proton-dependent sulfate transporter, which mediates sulfate uptake. Provides the sulfur source for the cysteine synthesis pathway.</text>
</comment>
<dbReference type="PANTHER" id="PTHR37468">
    <property type="entry name" value="SULFATE TRANSPORTER CYSZ"/>
    <property type="match status" value="1"/>
</dbReference>
<keyword evidence="5 11" id="KW-0028">Amino-acid biosynthesis</keyword>
<dbReference type="GO" id="GO:0005886">
    <property type="term" value="C:plasma membrane"/>
    <property type="evidence" value="ECO:0007669"/>
    <property type="project" value="UniProtKB-SubCell"/>
</dbReference>
<protein>
    <recommendedName>
        <fullName evidence="11">Sulfate transporter CysZ</fullName>
    </recommendedName>
</protein>
<dbReference type="Proteomes" id="UP000242469">
    <property type="component" value="Unassembled WGS sequence"/>
</dbReference>
<dbReference type="GO" id="GO:0009675">
    <property type="term" value="F:high-affinity sulfate:proton symporter activity"/>
    <property type="evidence" value="ECO:0007669"/>
    <property type="project" value="TreeGrafter"/>
</dbReference>
<evidence type="ECO:0000256" key="11">
    <source>
        <dbReference type="HAMAP-Rule" id="MF_00468"/>
    </source>
</evidence>
<evidence type="ECO:0000256" key="4">
    <source>
        <dbReference type="ARBA" id="ARBA00022519"/>
    </source>
</evidence>
<dbReference type="InterPro" id="IPR059112">
    <property type="entry name" value="CysZ/EI24"/>
</dbReference>
<keyword evidence="6 11" id="KW-0812">Transmembrane</keyword>
<evidence type="ECO:0000256" key="2">
    <source>
        <dbReference type="ARBA" id="ARBA00022448"/>
    </source>
</evidence>
<proteinExistence type="inferred from homology"/>
<dbReference type="InterPro" id="IPR050480">
    <property type="entry name" value="CysZ-like"/>
</dbReference>
<reference evidence="13" key="1">
    <citation type="submission" date="2016-10" db="EMBL/GenBank/DDBJ databases">
        <authorList>
            <person name="Varghese N."/>
            <person name="Submissions S."/>
        </authorList>
    </citation>
    <scope>NUCLEOTIDE SEQUENCE [LARGE SCALE GENOMIC DNA]</scope>
    <source>
        <strain evidence="13">DSM 11526</strain>
    </source>
</reference>
<feature type="transmembrane region" description="Helical" evidence="11">
    <location>
        <begin position="67"/>
        <end position="88"/>
    </location>
</feature>
<organism evidence="12 13">
    <name type="scientific">Marinobacterium iners DSM 11526</name>
    <dbReference type="NCBI Taxonomy" id="1122198"/>
    <lineage>
        <taxon>Bacteria</taxon>
        <taxon>Pseudomonadati</taxon>
        <taxon>Pseudomonadota</taxon>
        <taxon>Gammaproteobacteria</taxon>
        <taxon>Oceanospirillales</taxon>
        <taxon>Oceanospirillaceae</taxon>
        <taxon>Marinobacterium</taxon>
    </lineage>
</organism>
<feature type="transmembrane region" description="Helical" evidence="11">
    <location>
        <begin position="139"/>
        <end position="158"/>
    </location>
</feature>
<evidence type="ECO:0000256" key="5">
    <source>
        <dbReference type="ARBA" id="ARBA00022605"/>
    </source>
</evidence>
<keyword evidence="3 11" id="KW-1003">Cell membrane</keyword>
<comment type="subcellular location">
    <subcellularLocation>
        <location evidence="11">Cell inner membrane</location>
        <topology evidence="11">Multi-pass membrane protein</topology>
    </subcellularLocation>
    <subcellularLocation>
        <location evidence="1">Membrane</location>
        <topology evidence="1">Multi-pass membrane protein</topology>
    </subcellularLocation>
</comment>
<comment type="similarity">
    <text evidence="11">Belongs to the CysZ family.</text>
</comment>
<dbReference type="AlphaFoldDB" id="A0A1H4DHM5"/>
<dbReference type="PANTHER" id="PTHR37468:SF1">
    <property type="entry name" value="SULFATE TRANSPORTER CYSZ"/>
    <property type="match status" value="1"/>
</dbReference>
<evidence type="ECO:0000256" key="1">
    <source>
        <dbReference type="ARBA" id="ARBA00004141"/>
    </source>
</evidence>
<dbReference type="STRING" id="1122198.SAMN02745729_106107"/>
<dbReference type="InterPro" id="IPR022985">
    <property type="entry name" value="Sulfate_CysZ"/>
</dbReference>
<sequence length="261" mass="29280">MKGNPIRGGSYLLRGAAMLPQPGIRRFVLVPLLINLLLFIAAIWLLIQQFTHWVEYGLGYLPDWAGFLYWLFWPLFALVVMVGVYYGFSIVANLIAAPFNGFLAEKVEHRLRGAPLVDEGWGAVLAMIPRALQRELQKLGYYLPRFLLLLLITFIPGLNLLSPLLWFLFGAWMMSIQYCDYPMDNNKVSFPQMKQLMKARRVTSIGFGGLVQLGMLVPVLNLFLMPAAVVGATIFWVEEYAAEARDINPGAALPAQRGNGS</sequence>
<gene>
    <name evidence="11" type="primary">cysZ</name>
    <name evidence="12" type="ORF">SAMN02745729_106107</name>
</gene>
<dbReference type="NCBIfam" id="NF003433">
    <property type="entry name" value="PRK04949.1"/>
    <property type="match status" value="1"/>
</dbReference>
<evidence type="ECO:0000313" key="12">
    <source>
        <dbReference type="EMBL" id="SEA72261.1"/>
    </source>
</evidence>
<keyword evidence="4 11" id="KW-0997">Cell inner membrane</keyword>
<evidence type="ECO:0000313" key="13">
    <source>
        <dbReference type="Proteomes" id="UP000242469"/>
    </source>
</evidence>
<dbReference type="HAMAP" id="MF_00468">
    <property type="entry name" value="CysZ"/>
    <property type="match status" value="1"/>
</dbReference>
<evidence type="ECO:0000256" key="9">
    <source>
        <dbReference type="ARBA" id="ARBA00023136"/>
    </source>
</evidence>
<dbReference type="OrthoDB" id="5292355at2"/>
<evidence type="ECO:0000256" key="3">
    <source>
        <dbReference type="ARBA" id="ARBA00022475"/>
    </source>
</evidence>
<accession>A0A1H4DHM5</accession>
<evidence type="ECO:0000256" key="7">
    <source>
        <dbReference type="ARBA" id="ARBA00022989"/>
    </source>
</evidence>
<keyword evidence="13" id="KW-1185">Reference proteome</keyword>
<comment type="caution">
    <text evidence="11">Lacks conserved residue(s) required for the propagation of feature annotation.</text>
</comment>
<keyword evidence="9 11" id="KW-0472">Membrane</keyword>
<dbReference type="GO" id="GO:0019344">
    <property type="term" value="P:cysteine biosynthetic process"/>
    <property type="evidence" value="ECO:0007669"/>
    <property type="project" value="UniProtKB-UniRule"/>
</dbReference>
<evidence type="ECO:0000256" key="10">
    <source>
        <dbReference type="ARBA" id="ARBA00023192"/>
    </source>
</evidence>
<keyword evidence="10 11" id="KW-0198">Cysteine biosynthesis</keyword>
<keyword evidence="7 11" id="KW-1133">Transmembrane helix</keyword>
<dbReference type="EMBL" id="FNRJ01000006">
    <property type="protein sequence ID" value="SEA72261.1"/>
    <property type="molecule type" value="Genomic_DNA"/>
</dbReference>